<dbReference type="Proteomes" id="UP000319627">
    <property type="component" value="Unassembled WGS sequence"/>
</dbReference>
<organism evidence="2 3">
    <name type="scientific">Azomonas agilis</name>
    <dbReference type="NCBI Taxonomy" id="116849"/>
    <lineage>
        <taxon>Bacteria</taxon>
        <taxon>Pseudomonadati</taxon>
        <taxon>Pseudomonadota</taxon>
        <taxon>Gammaproteobacteria</taxon>
        <taxon>Pseudomonadales</taxon>
        <taxon>Pseudomonadaceae</taxon>
        <taxon>Azomonas</taxon>
    </lineage>
</organism>
<dbReference type="RefSeq" id="WP_144573322.1">
    <property type="nucleotide sequence ID" value="NZ_VLKG01000018.1"/>
</dbReference>
<dbReference type="OrthoDB" id="7032350at2"/>
<gene>
    <name evidence="2" type="ORF">LX59_03064</name>
</gene>
<keyword evidence="3" id="KW-1185">Reference proteome</keyword>
<sequence length="164" mass="17259">MRGLSGFKKQQPQKLMQGGMVRGPGTGTSDSIQAEVPEGSYIMPADSTQAIGAKGLSGLGKPVPVNLSNGEYHLPPEQVHGLGLQVLDQMKAATHTPVSPDEVQRPNGFGLKPQMFFADGGSVGKPKSEARLGLHRQSFSGGGGVWSDERSARIRAELSALNPQ</sequence>
<dbReference type="AlphaFoldDB" id="A0A562HZJ1"/>
<protein>
    <submittedName>
        <fullName evidence="2">Uncharacterized protein</fullName>
    </submittedName>
</protein>
<evidence type="ECO:0000313" key="2">
    <source>
        <dbReference type="EMBL" id="TWH63813.1"/>
    </source>
</evidence>
<dbReference type="EMBL" id="VLKG01000018">
    <property type="protein sequence ID" value="TWH63813.1"/>
    <property type="molecule type" value="Genomic_DNA"/>
</dbReference>
<name>A0A562HZJ1_9GAMM</name>
<evidence type="ECO:0000313" key="3">
    <source>
        <dbReference type="Proteomes" id="UP000319627"/>
    </source>
</evidence>
<accession>A0A562HZJ1</accession>
<proteinExistence type="predicted"/>
<feature type="region of interest" description="Disordered" evidence="1">
    <location>
        <begin position="1"/>
        <end position="32"/>
    </location>
</feature>
<evidence type="ECO:0000256" key="1">
    <source>
        <dbReference type="SAM" id="MobiDB-lite"/>
    </source>
</evidence>
<reference evidence="2 3" key="1">
    <citation type="submission" date="2019-07" db="EMBL/GenBank/DDBJ databases">
        <title>Genomic Encyclopedia of Type Strains, Phase I: the one thousand microbial genomes (KMG-I) project.</title>
        <authorList>
            <person name="Kyrpides N."/>
        </authorList>
    </citation>
    <scope>NUCLEOTIDE SEQUENCE [LARGE SCALE GENOMIC DNA]</scope>
    <source>
        <strain evidence="2 3">DSM 375</strain>
    </source>
</reference>
<comment type="caution">
    <text evidence="2">The sequence shown here is derived from an EMBL/GenBank/DDBJ whole genome shotgun (WGS) entry which is preliminary data.</text>
</comment>